<gene>
    <name evidence="1" type="ORF">GCM10011611_30910</name>
</gene>
<evidence type="ECO:0000313" key="1">
    <source>
        <dbReference type="EMBL" id="GGF22661.1"/>
    </source>
</evidence>
<dbReference type="Proteomes" id="UP000646365">
    <property type="component" value="Unassembled WGS sequence"/>
</dbReference>
<accession>A0A8J3E5L5</accession>
<dbReference type="Gene3D" id="3.30.420.240">
    <property type="match status" value="1"/>
</dbReference>
<name>A0A8J3E5L5_9PROT</name>
<dbReference type="InterPro" id="IPR027417">
    <property type="entry name" value="P-loop_NTPase"/>
</dbReference>
<sequence length="494" mass="53958">MSECAALCGFLSKRERARLDGLLKGVWVPLSGPQRTAYDSEADVLLYGGAAGGGKTDLLLGLALGAHRRSILFRREFAQLKAIEDRAREMTGPGAHYSATRHTWQLPGGRSLELGAVQRPGDERKYQGRPHDLKAFDEITHFTEAQFRFLIGWNRSAEPGRRCRVVAAGNPPTSAQGDWVIRYWAPWLDRQHPNPAEPGELRWFATIDGKEVEVESGAAFDHGGERIEPRSRSFIRARVEDNPFLIAAGYRATLQSLPEPLRSQMLFGDFAAKQADDPWQVIPTEWVLAAQARWQECPPGPLDTLGVDVARGGRDRTVVTARHGPWFAHPESFPGAETPDGQAVVALLVPLLAAQAAVQVDVIGVGAAVYDAARARGLHAVPLNGAAGSAARDRSGQLGFANARAEWWWRLREALDPSAGDGLALPPDRELLADLTAPRWRLASAGILVERKDEIIARIGRSPDKGDSLVYAHARPLVPGQGLLDFLREEIARG</sequence>
<dbReference type="Gene3D" id="3.40.50.300">
    <property type="entry name" value="P-loop containing nucleotide triphosphate hydrolases"/>
    <property type="match status" value="1"/>
</dbReference>
<dbReference type="EMBL" id="BMJQ01000007">
    <property type="protein sequence ID" value="GGF22661.1"/>
    <property type="molecule type" value="Genomic_DNA"/>
</dbReference>
<reference evidence="1" key="1">
    <citation type="journal article" date="2014" name="Int. J. Syst. Evol. Microbiol.">
        <title>Complete genome sequence of Corynebacterium casei LMG S-19264T (=DSM 44701T), isolated from a smear-ripened cheese.</title>
        <authorList>
            <consortium name="US DOE Joint Genome Institute (JGI-PGF)"/>
            <person name="Walter F."/>
            <person name="Albersmeier A."/>
            <person name="Kalinowski J."/>
            <person name="Ruckert C."/>
        </authorList>
    </citation>
    <scope>NUCLEOTIDE SEQUENCE</scope>
    <source>
        <strain evidence="1">CGMCC 1.15725</strain>
    </source>
</reference>
<keyword evidence="2" id="KW-1185">Reference proteome</keyword>
<reference evidence="1" key="2">
    <citation type="submission" date="2020-09" db="EMBL/GenBank/DDBJ databases">
        <authorList>
            <person name="Sun Q."/>
            <person name="Zhou Y."/>
        </authorList>
    </citation>
    <scope>NUCLEOTIDE SEQUENCE</scope>
    <source>
        <strain evidence="1">CGMCC 1.15725</strain>
    </source>
</reference>
<evidence type="ECO:0000313" key="2">
    <source>
        <dbReference type="Proteomes" id="UP000646365"/>
    </source>
</evidence>
<organism evidence="1 2">
    <name type="scientific">Aliidongia dinghuensis</name>
    <dbReference type="NCBI Taxonomy" id="1867774"/>
    <lineage>
        <taxon>Bacteria</taxon>
        <taxon>Pseudomonadati</taxon>
        <taxon>Pseudomonadota</taxon>
        <taxon>Alphaproteobacteria</taxon>
        <taxon>Rhodospirillales</taxon>
        <taxon>Dongiaceae</taxon>
        <taxon>Aliidongia</taxon>
    </lineage>
</organism>
<proteinExistence type="predicted"/>
<protein>
    <submittedName>
        <fullName evidence="1">Phage terminase large subunit</fullName>
    </submittedName>
</protein>
<dbReference type="AlphaFoldDB" id="A0A8J3E5L5"/>
<comment type="caution">
    <text evidence="1">The sequence shown here is derived from an EMBL/GenBank/DDBJ whole genome shotgun (WGS) entry which is preliminary data.</text>
</comment>